<evidence type="ECO:0000313" key="3">
    <source>
        <dbReference type="EMBL" id="SUQ19536.1"/>
    </source>
</evidence>
<evidence type="ECO:0008006" key="5">
    <source>
        <dbReference type="Google" id="ProtNLM"/>
    </source>
</evidence>
<gene>
    <name evidence="3" type="ORF">SAMN05661053_0772</name>
</gene>
<evidence type="ECO:0000256" key="1">
    <source>
        <dbReference type="SAM" id="MobiDB-lite"/>
    </source>
</evidence>
<feature type="region of interest" description="Disordered" evidence="1">
    <location>
        <begin position="145"/>
        <end position="175"/>
    </location>
</feature>
<keyword evidence="2" id="KW-0732">Signal</keyword>
<feature type="region of interest" description="Disordered" evidence="1">
    <location>
        <begin position="81"/>
        <end position="100"/>
    </location>
</feature>
<dbReference type="EMBL" id="UHJL01000001">
    <property type="protein sequence ID" value="SUQ19536.1"/>
    <property type="molecule type" value="Genomic_DNA"/>
</dbReference>
<organism evidence="3 4">
    <name type="scientific">Fibrobacter succinogenes</name>
    <name type="common">Bacteroides succinogenes</name>
    <dbReference type="NCBI Taxonomy" id="833"/>
    <lineage>
        <taxon>Bacteria</taxon>
        <taxon>Pseudomonadati</taxon>
        <taxon>Fibrobacterota</taxon>
        <taxon>Fibrobacteria</taxon>
        <taxon>Fibrobacterales</taxon>
        <taxon>Fibrobacteraceae</taxon>
        <taxon>Fibrobacter</taxon>
    </lineage>
</organism>
<proteinExistence type="predicted"/>
<dbReference type="AlphaFoldDB" id="A0A380RVK1"/>
<evidence type="ECO:0000256" key="2">
    <source>
        <dbReference type="SAM" id="SignalP"/>
    </source>
</evidence>
<reference evidence="3 4" key="1">
    <citation type="submission" date="2017-08" db="EMBL/GenBank/DDBJ databases">
        <authorList>
            <person name="de Groot N.N."/>
        </authorList>
    </citation>
    <scope>NUCLEOTIDE SEQUENCE [LARGE SCALE GENOMIC DNA]</scope>
    <source>
        <strain evidence="3 4">HM2</strain>
    </source>
</reference>
<dbReference type="PROSITE" id="PS51257">
    <property type="entry name" value="PROKAR_LIPOPROTEIN"/>
    <property type="match status" value="1"/>
</dbReference>
<feature type="chain" id="PRO_5016756391" description="Lipoprotein" evidence="2">
    <location>
        <begin position="22"/>
        <end position="679"/>
    </location>
</feature>
<feature type="compositionally biased region" description="Low complexity" evidence="1">
    <location>
        <begin position="82"/>
        <end position="96"/>
    </location>
</feature>
<protein>
    <recommendedName>
        <fullName evidence="5">Lipoprotein</fullName>
    </recommendedName>
</protein>
<dbReference type="Proteomes" id="UP000255423">
    <property type="component" value="Unassembled WGS sequence"/>
</dbReference>
<sequence length="679" mass="73318">MKKAFSALLFTVLMAVGTFVACSNESSDETLPREIITEVNSIYELGICGDENEGDTVYAKKEDADYYCHSENWIPVSKKDSLSSAKSSSSKASSSSKGKDELSNFTELCKASGGTAKDGACVCNKELCDVGAVCNTITGVCGNRSKPSDISSDSKKSSSSVAASSESKSTSSSSAYVPTFTDLCKVSGGSMKDGACVCKGDVCDEGAVCNTVTGACGNQVKLSSSSVAASSESKSSSSSASAPTFDDLCKASGGTAKDGACVCKETACDEGVLCNIKSKECANKNAIEIECSDSFTNSCSNSPANIGIVKECVKGVIVNRLCGLVSCNEKGTDCGECLNDVQTCTEDKNFKATVTRCEKGKKVTENCNGKSCDPRDNGCGECTNYEHTCTNDDEGKGTVYECVAGEAKKAVSICGNKSCRTDKAICGECLNGELRCDNDINNNAIMYRCVDGQWERLHNKFDPLDKEYYKCPVACREGYPIDKMIDQCNTDQCSDCDPCWGRSESGWDDFNPCYNEERCKQILKDEDPDYPPFRSFETKQKWKELIPSKKMAAKTVHGYNWNNHKLVSSPDERVEDFEFDLTNETRHVTCNIQGTYFGVCHNSLQTCINTSYHTGGYMVVCANGELVDEEKEGDGIACHCEDLGNKNAYGCCYTRSACFKSTNWATDRCAKPSKKDEED</sequence>
<dbReference type="RefSeq" id="WP_146196738.1">
    <property type="nucleotide sequence ID" value="NZ_UHJL01000001.1"/>
</dbReference>
<evidence type="ECO:0000313" key="4">
    <source>
        <dbReference type="Proteomes" id="UP000255423"/>
    </source>
</evidence>
<feature type="signal peptide" evidence="2">
    <location>
        <begin position="1"/>
        <end position="21"/>
    </location>
</feature>
<feature type="compositionally biased region" description="Low complexity" evidence="1">
    <location>
        <begin position="157"/>
        <end position="174"/>
    </location>
</feature>
<name>A0A380RVK1_FIBSU</name>
<accession>A0A380RVK1</accession>